<dbReference type="KEGG" id="pmaw:MACH26_13300"/>
<dbReference type="Proteomes" id="UP001333710">
    <property type="component" value="Chromosome"/>
</dbReference>
<proteinExistence type="predicted"/>
<keyword evidence="3" id="KW-1185">Reference proteome</keyword>
<evidence type="ECO:0000313" key="2">
    <source>
        <dbReference type="EMBL" id="BDX05809.1"/>
    </source>
</evidence>
<feature type="transmembrane region" description="Helical" evidence="1">
    <location>
        <begin position="125"/>
        <end position="144"/>
    </location>
</feature>
<name>A0AA48KRV1_9ALTE</name>
<gene>
    <name evidence="2" type="ORF">MACH26_13300</name>
</gene>
<sequence length="248" mass="27786">MLTLHTLTFYLHILVGSMALLLVWVPLTVEKGRLNHRRFGRYYNNAMYLVSLSGAVMALLVLIDPMMIHGHRLSNPANEQLFVERMRVFYSLLLYLSLLVYCGLRHGEITLKSKQNKKLLRAKSHILSNALLAATSPVLFYLGWQESMTLPMVFAVLGLVTGLSNIKYCLSDETIGNTWLREHISAQLGTAIGAYTAFLAFGGRTIFENAGEWRLIFWIAPGVVGAIAIRKLCQKYAPVQGTKIASRV</sequence>
<feature type="transmembrane region" description="Helical" evidence="1">
    <location>
        <begin position="213"/>
        <end position="233"/>
    </location>
</feature>
<reference evidence="2" key="1">
    <citation type="submission" date="2023-01" db="EMBL/GenBank/DDBJ databases">
        <title>Complete genome sequence of Planctobacterium marinum strain Dej080120_11.</title>
        <authorList>
            <person name="Ueki S."/>
            <person name="Maruyama F."/>
        </authorList>
    </citation>
    <scope>NUCLEOTIDE SEQUENCE</scope>
    <source>
        <strain evidence="2">Dej080120_11</strain>
    </source>
</reference>
<evidence type="ECO:0000256" key="1">
    <source>
        <dbReference type="SAM" id="Phobius"/>
    </source>
</evidence>
<evidence type="ECO:0000313" key="3">
    <source>
        <dbReference type="Proteomes" id="UP001333710"/>
    </source>
</evidence>
<organism evidence="2 3">
    <name type="scientific">Planctobacterium marinum</name>
    <dbReference type="NCBI Taxonomy" id="1631968"/>
    <lineage>
        <taxon>Bacteria</taxon>
        <taxon>Pseudomonadati</taxon>
        <taxon>Pseudomonadota</taxon>
        <taxon>Gammaproteobacteria</taxon>
        <taxon>Alteromonadales</taxon>
        <taxon>Alteromonadaceae</taxon>
        <taxon>Planctobacterium</taxon>
    </lineage>
</organism>
<feature type="transmembrane region" description="Helical" evidence="1">
    <location>
        <begin position="188"/>
        <end position="207"/>
    </location>
</feature>
<dbReference type="EMBL" id="AP027272">
    <property type="protein sequence ID" value="BDX05809.1"/>
    <property type="molecule type" value="Genomic_DNA"/>
</dbReference>
<keyword evidence="1" id="KW-0472">Membrane</keyword>
<accession>A0AA48KRV1</accession>
<feature type="transmembrane region" description="Helical" evidence="1">
    <location>
        <begin position="6"/>
        <end position="25"/>
    </location>
</feature>
<keyword evidence="1" id="KW-0812">Transmembrane</keyword>
<dbReference type="RefSeq" id="WP_338291801.1">
    <property type="nucleotide sequence ID" value="NZ_AP027272.1"/>
</dbReference>
<feature type="transmembrane region" description="Helical" evidence="1">
    <location>
        <begin position="150"/>
        <end position="168"/>
    </location>
</feature>
<protein>
    <submittedName>
        <fullName evidence="2">Membrane protein</fullName>
    </submittedName>
</protein>
<keyword evidence="1" id="KW-1133">Transmembrane helix</keyword>
<dbReference type="AlphaFoldDB" id="A0AA48KRV1"/>
<feature type="transmembrane region" description="Helical" evidence="1">
    <location>
        <begin position="88"/>
        <end position="104"/>
    </location>
</feature>
<feature type="transmembrane region" description="Helical" evidence="1">
    <location>
        <begin position="46"/>
        <end position="68"/>
    </location>
</feature>